<dbReference type="Pfam" id="PF01590">
    <property type="entry name" value="GAF"/>
    <property type="match status" value="1"/>
</dbReference>
<dbReference type="InterPro" id="IPR029016">
    <property type="entry name" value="GAF-like_dom_sf"/>
</dbReference>
<proteinExistence type="inferred from homology"/>
<reference evidence="15 16" key="1">
    <citation type="submission" date="2016-10" db="EMBL/GenBank/DDBJ databases">
        <authorList>
            <person name="de Groot N.N."/>
        </authorList>
    </citation>
    <scope>NUCLEOTIDE SEQUENCE [LARGE SCALE GENOMIC DNA]</scope>
    <source>
        <strain evidence="15 16">DSM 4180</strain>
    </source>
</reference>
<keyword evidence="12" id="KW-0418">Kinase</keyword>
<evidence type="ECO:0000256" key="10">
    <source>
        <dbReference type="ARBA" id="ARBA00022683"/>
    </source>
</evidence>
<dbReference type="SUPFAM" id="SSF47831">
    <property type="entry name" value="Enzyme I of the PEP:sugar phosphotransferase system HPr-binding (sub)domain"/>
    <property type="match status" value="1"/>
</dbReference>
<dbReference type="OrthoDB" id="9765468at2"/>
<comment type="catalytic activity">
    <reaction evidence="1">
        <text>L-histidyl-[protein] + phosphoenolpyruvate = N(pros)-phospho-L-histidyl-[protein] + pyruvate</text>
        <dbReference type="Rhea" id="RHEA:23880"/>
        <dbReference type="Rhea" id="RHEA-COMP:9745"/>
        <dbReference type="Rhea" id="RHEA-COMP:9746"/>
        <dbReference type="ChEBI" id="CHEBI:15361"/>
        <dbReference type="ChEBI" id="CHEBI:29979"/>
        <dbReference type="ChEBI" id="CHEBI:58702"/>
        <dbReference type="ChEBI" id="CHEBI:64837"/>
        <dbReference type="EC" id="2.7.3.9"/>
    </reaction>
</comment>
<dbReference type="InterPro" id="IPR008279">
    <property type="entry name" value="PEP-util_enz_mobile_dom"/>
</dbReference>
<gene>
    <name evidence="15" type="ORF">SAMN05421721_1018</name>
</gene>
<dbReference type="Pfam" id="PF02896">
    <property type="entry name" value="PEP-utilizers_C"/>
    <property type="match status" value="1"/>
</dbReference>
<dbReference type="RefSeq" id="WP_090483164.1">
    <property type="nucleotide sequence ID" value="NZ_FOUO01000001.1"/>
</dbReference>
<dbReference type="InterPro" id="IPR036637">
    <property type="entry name" value="Phosphohistidine_dom_sf"/>
</dbReference>
<dbReference type="SUPFAM" id="SSF55781">
    <property type="entry name" value="GAF domain-like"/>
    <property type="match status" value="1"/>
</dbReference>
<evidence type="ECO:0000256" key="2">
    <source>
        <dbReference type="ARBA" id="ARBA00001946"/>
    </source>
</evidence>
<dbReference type="InterPro" id="IPR015813">
    <property type="entry name" value="Pyrv/PenolPyrv_kinase-like_dom"/>
</dbReference>
<dbReference type="SUPFAM" id="SSF52009">
    <property type="entry name" value="Phosphohistidine domain"/>
    <property type="match status" value="1"/>
</dbReference>
<dbReference type="PANTHER" id="PTHR46244">
    <property type="entry name" value="PHOSPHOENOLPYRUVATE-PROTEIN PHOSPHOTRANSFERASE"/>
    <property type="match status" value="1"/>
</dbReference>
<comment type="cofactor">
    <cofactor evidence="2">
        <name>Mg(2+)</name>
        <dbReference type="ChEBI" id="CHEBI:18420"/>
    </cofactor>
</comment>
<dbReference type="Pfam" id="PF05524">
    <property type="entry name" value="PEP-utilisers_N"/>
    <property type="match status" value="1"/>
</dbReference>
<evidence type="ECO:0000256" key="6">
    <source>
        <dbReference type="ARBA" id="ARBA00022448"/>
    </source>
</evidence>
<dbReference type="InterPro" id="IPR023151">
    <property type="entry name" value="PEP_util_CS"/>
</dbReference>
<dbReference type="SMART" id="SM00065">
    <property type="entry name" value="GAF"/>
    <property type="match status" value="1"/>
</dbReference>
<dbReference type="GO" id="GO:0016301">
    <property type="term" value="F:kinase activity"/>
    <property type="evidence" value="ECO:0007669"/>
    <property type="project" value="UniProtKB-KW"/>
</dbReference>
<dbReference type="InterPro" id="IPR006318">
    <property type="entry name" value="PTS_EI-like"/>
</dbReference>
<dbReference type="GO" id="GO:0009401">
    <property type="term" value="P:phosphoenolpyruvate-dependent sugar phosphotransferase system"/>
    <property type="evidence" value="ECO:0007669"/>
    <property type="project" value="UniProtKB-KW"/>
</dbReference>
<dbReference type="InterPro" id="IPR036618">
    <property type="entry name" value="PtsI_HPr-bd_sf"/>
</dbReference>
<dbReference type="NCBIfam" id="NF008283">
    <property type="entry name" value="PRK11061.1"/>
    <property type="match status" value="1"/>
</dbReference>
<dbReference type="Gene3D" id="3.50.30.10">
    <property type="entry name" value="Phosphohistidine domain"/>
    <property type="match status" value="1"/>
</dbReference>
<evidence type="ECO:0000256" key="4">
    <source>
        <dbReference type="ARBA" id="ARBA00007837"/>
    </source>
</evidence>
<evidence type="ECO:0000256" key="1">
    <source>
        <dbReference type="ARBA" id="ARBA00000683"/>
    </source>
</evidence>
<organism evidence="15 16">
    <name type="scientific">Ectothiorhodospira mobilis</name>
    <dbReference type="NCBI Taxonomy" id="195064"/>
    <lineage>
        <taxon>Bacteria</taxon>
        <taxon>Pseudomonadati</taxon>
        <taxon>Pseudomonadota</taxon>
        <taxon>Gammaproteobacteria</taxon>
        <taxon>Chromatiales</taxon>
        <taxon>Ectothiorhodospiraceae</taxon>
        <taxon>Ectothiorhodospira</taxon>
    </lineage>
</organism>
<protein>
    <recommendedName>
        <fullName evidence="5">phosphoenolpyruvate--protein phosphotransferase</fullName>
        <ecNumber evidence="5">2.7.3.9</ecNumber>
    </recommendedName>
</protein>
<dbReference type="STRING" id="195064.SAMN05421721_1018"/>
<evidence type="ECO:0000256" key="7">
    <source>
        <dbReference type="ARBA" id="ARBA00022490"/>
    </source>
</evidence>
<evidence type="ECO:0000256" key="3">
    <source>
        <dbReference type="ARBA" id="ARBA00004496"/>
    </source>
</evidence>
<dbReference type="AlphaFoldDB" id="A0A1I4P668"/>
<evidence type="ECO:0000256" key="11">
    <source>
        <dbReference type="ARBA" id="ARBA00022723"/>
    </source>
</evidence>
<name>A0A1I4P668_ECTMO</name>
<comment type="similarity">
    <text evidence="4">Belongs to the PEP-utilizing enzyme family.</text>
</comment>
<feature type="domain" description="GAF" evidence="14">
    <location>
        <begin position="17"/>
        <end position="166"/>
    </location>
</feature>
<dbReference type="GO" id="GO:0046872">
    <property type="term" value="F:metal ion binding"/>
    <property type="evidence" value="ECO:0007669"/>
    <property type="project" value="UniProtKB-KW"/>
</dbReference>
<comment type="subcellular location">
    <subcellularLocation>
        <location evidence="3">Cytoplasm</location>
    </subcellularLocation>
</comment>
<dbReference type="EMBL" id="FOUO01000001">
    <property type="protein sequence ID" value="SFM23105.1"/>
    <property type="molecule type" value="Genomic_DNA"/>
</dbReference>
<evidence type="ECO:0000256" key="5">
    <source>
        <dbReference type="ARBA" id="ARBA00012232"/>
    </source>
</evidence>
<keyword evidence="11" id="KW-0479">Metal-binding</keyword>
<dbReference type="Proteomes" id="UP000199556">
    <property type="component" value="Unassembled WGS sequence"/>
</dbReference>
<dbReference type="Gene3D" id="3.20.20.60">
    <property type="entry name" value="Phosphoenolpyruvate-binding domains"/>
    <property type="match status" value="1"/>
</dbReference>
<evidence type="ECO:0000256" key="12">
    <source>
        <dbReference type="ARBA" id="ARBA00022777"/>
    </source>
</evidence>
<dbReference type="GO" id="GO:0005737">
    <property type="term" value="C:cytoplasm"/>
    <property type="evidence" value="ECO:0007669"/>
    <property type="project" value="UniProtKB-SubCell"/>
</dbReference>
<evidence type="ECO:0000256" key="9">
    <source>
        <dbReference type="ARBA" id="ARBA00022679"/>
    </source>
</evidence>
<evidence type="ECO:0000313" key="16">
    <source>
        <dbReference type="Proteomes" id="UP000199556"/>
    </source>
</evidence>
<keyword evidence="10" id="KW-0598">Phosphotransferase system</keyword>
<keyword evidence="16" id="KW-1185">Reference proteome</keyword>
<sequence length="758" mass="83436">MLHVLRRIVLEVGAAGNLTEALEIIVRRVKQELAIDVCSVYLRDPDGDDRRLLLMASEGLNPEAVGHVIMNAGEGLVGLVAERAEPVNLENAPDHPRFKYFPETGEERYHAFLGVPIVHHRRLLGVLVAQQRERRRFDDEHVAFLITLAAQLAGAISHAELIGEVDNRRELLQQENVQIRGIPGAAGVAVGQGVVAYALADLDSVPDRAASSVEEEERAFRQAVQAVQDELAEIRDRMESVLPPEERLLFDAYVMMLGSDSLVNGTVERIRGGRWAPAALRDTVRESTRNFEDMDDPYLRERASDVRDIGRRILMRLQSHVRDPEEFPGRTILVGEDVTATQLAEVPSERLAGVVSSRGTGSSHVAILARAMGIPAVMGVSDLPVGRLEGRELVVDGYRGSLYIQPSPELLEEFRHLQEEERELADGLRALAQEPAVTKDGHEVPVYANSGLLADIAPSIQSGADGIGLYRTEVPFMIRERFPGEDEQTEIYREILQSFDPRPVTLRTLDVGGDKSLPYFPVSEDNPFLGWRGIRITLDHPEIFLTQLRAMLRASQGLTNLNILFPMISSLAELKGALQLLQRARDELLDEHYVIPVPRVGVMVEVPSAVYLAETLARRVDFLSVGTNDLVQYLLAVDRNNARVADLYNALHPAVLHALVQTAEGAHRAGKQISVCGEMAADPASVILLLGMEIDALSVNVAALARVKWVVRSFSRARARHLLEQCLTMEEPAAIRALLDNALVQAGLGGLVRGAGRA</sequence>
<dbReference type="InterPro" id="IPR008731">
    <property type="entry name" value="PTS_EIN"/>
</dbReference>
<dbReference type="NCBIfam" id="TIGR01417">
    <property type="entry name" value="PTS_I_fam"/>
    <property type="match status" value="1"/>
</dbReference>
<dbReference type="InterPro" id="IPR003018">
    <property type="entry name" value="GAF"/>
</dbReference>
<evidence type="ECO:0000256" key="8">
    <source>
        <dbReference type="ARBA" id="ARBA00022597"/>
    </source>
</evidence>
<dbReference type="InterPro" id="IPR050499">
    <property type="entry name" value="PEP-utilizing_PTS_enzyme"/>
</dbReference>
<evidence type="ECO:0000259" key="14">
    <source>
        <dbReference type="SMART" id="SM00065"/>
    </source>
</evidence>
<keyword evidence="9" id="KW-0808">Transferase</keyword>
<dbReference type="Pfam" id="PF00391">
    <property type="entry name" value="PEP-utilizers"/>
    <property type="match status" value="1"/>
</dbReference>
<dbReference type="SUPFAM" id="SSF51621">
    <property type="entry name" value="Phosphoenolpyruvate/pyruvate domain"/>
    <property type="match status" value="1"/>
</dbReference>
<dbReference type="InterPro" id="IPR000121">
    <property type="entry name" value="PEP_util_C"/>
</dbReference>
<dbReference type="GO" id="GO:0008965">
    <property type="term" value="F:phosphoenolpyruvate-protein phosphotransferase activity"/>
    <property type="evidence" value="ECO:0007669"/>
    <property type="project" value="UniProtKB-EC"/>
</dbReference>
<dbReference type="Gene3D" id="1.10.274.10">
    <property type="entry name" value="PtsI, HPr-binding domain"/>
    <property type="match status" value="1"/>
</dbReference>
<accession>A0A1I4P668</accession>
<dbReference type="InterPro" id="IPR040442">
    <property type="entry name" value="Pyrv_kinase-like_dom_sf"/>
</dbReference>
<dbReference type="PANTHER" id="PTHR46244:SF1">
    <property type="entry name" value="PHOSPHOENOLPYRUVATE-DEPENDENT PHOSPHOTRANSFERASE SYSTEM"/>
    <property type="match status" value="1"/>
</dbReference>
<keyword evidence="13" id="KW-0460">Magnesium</keyword>
<evidence type="ECO:0000256" key="13">
    <source>
        <dbReference type="ARBA" id="ARBA00022842"/>
    </source>
</evidence>
<dbReference type="PROSITE" id="PS00742">
    <property type="entry name" value="PEP_ENZYMES_2"/>
    <property type="match status" value="1"/>
</dbReference>
<dbReference type="Gene3D" id="3.30.450.40">
    <property type="match status" value="1"/>
</dbReference>
<keyword evidence="6" id="KW-0813">Transport</keyword>
<evidence type="ECO:0000313" key="15">
    <source>
        <dbReference type="EMBL" id="SFM23105.1"/>
    </source>
</evidence>
<dbReference type="PRINTS" id="PR01736">
    <property type="entry name" value="PHPHTRNFRASE"/>
</dbReference>
<keyword evidence="8" id="KW-0762">Sugar transport</keyword>
<keyword evidence="7" id="KW-0963">Cytoplasm</keyword>
<dbReference type="EC" id="2.7.3.9" evidence="5"/>